<feature type="binding site" evidence="1">
    <location>
        <position position="75"/>
    </location>
    <ligand>
        <name>Zn(2+)</name>
        <dbReference type="ChEBI" id="CHEBI:29105"/>
    </ligand>
</feature>
<feature type="compositionally biased region" description="Basic residues" evidence="2">
    <location>
        <begin position="120"/>
        <end position="129"/>
    </location>
</feature>
<evidence type="ECO:0000256" key="2">
    <source>
        <dbReference type="SAM" id="MobiDB-lite"/>
    </source>
</evidence>
<dbReference type="Pfam" id="PF20231">
    <property type="entry name" value="DUF6589"/>
    <property type="match status" value="1"/>
</dbReference>
<keyword evidence="1" id="KW-0863">Zinc-finger</keyword>
<dbReference type="InterPro" id="IPR046496">
    <property type="entry name" value="DUF6589"/>
</dbReference>
<feature type="compositionally biased region" description="Basic and acidic residues" evidence="2">
    <location>
        <begin position="934"/>
        <end position="944"/>
    </location>
</feature>
<evidence type="ECO:0000313" key="4">
    <source>
        <dbReference type="Proteomes" id="UP000515135"/>
    </source>
</evidence>
<proteinExistence type="predicted"/>
<dbReference type="RefSeq" id="XP_019644096.1">
    <property type="nucleotide sequence ID" value="XM_019788537.1"/>
</dbReference>
<feature type="domain" description="ZAD" evidence="3">
    <location>
        <begin position="18"/>
        <end position="102"/>
    </location>
</feature>
<gene>
    <name evidence="5" type="primary">LOC109485103</name>
</gene>
<evidence type="ECO:0000259" key="3">
    <source>
        <dbReference type="PROSITE" id="PS51915"/>
    </source>
</evidence>
<accession>A0A6P5APY0</accession>
<feature type="region of interest" description="Disordered" evidence="2">
    <location>
        <begin position="934"/>
        <end position="956"/>
    </location>
</feature>
<dbReference type="AlphaFoldDB" id="A0A6P5APY0"/>
<dbReference type="PROSITE" id="PS51915">
    <property type="entry name" value="ZAD"/>
    <property type="match status" value="1"/>
</dbReference>
<dbReference type="InterPro" id="IPR013087">
    <property type="entry name" value="Znf_C2H2_type"/>
</dbReference>
<feature type="binding site" evidence="1">
    <location>
        <position position="78"/>
    </location>
    <ligand>
        <name>Zn(2+)</name>
        <dbReference type="ChEBI" id="CHEBI:29105"/>
    </ligand>
</feature>
<evidence type="ECO:0000256" key="1">
    <source>
        <dbReference type="PROSITE-ProRule" id="PRU01263"/>
    </source>
</evidence>
<dbReference type="Proteomes" id="UP000515135">
    <property type="component" value="Unplaced"/>
</dbReference>
<dbReference type="GO" id="GO:0008270">
    <property type="term" value="F:zinc ion binding"/>
    <property type="evidence" value="ECO:0007669"/>
    <property type="project" value="UniProtKB-UniRule"/>
</dbReference>
<evidence type="ECO:0000313" key="5">
    <source>
        <dbReference type="RefSeq" id="XP_019644096.1"/>
    </source>
</evidence>
<keyword evidence="1" id="KW-0862">Zinc</keyword>
<feature type="region of interest" description="Disordered" evidence="2">
    <location>
        <begin position="120"/>
        <end position="163"/>
    </location>
</feature>
<feature type="binding site" evidence="1">
    <location>
        <position position="20"/>
    </location>
    <ligand>
        <name>Zn(2+)</name>
        <dbReference type="ChEBI" id="CHEBI:29105"/>
    </ligand>
</feature>
<dbReference type="GeneID" id="109485103"/>
<feature type="binding site" evidence="1">
    <location>
        <position position="23"/>
    </location>
    <ligand>
        <name>Zn(2+)</name>
        <dbReference type="ChEBI" id="CHEBI:29105"/>
    </ligand>
</feature>
<dbReference type="GO" id="GO:0005634">
    <property type="term" value="C:nucleus"/>
    <property type="evidence" value="ECO:0007669"/>
    <property type="project" value="InterPro"/>
</dbReference>
<sequence length="1171" mass="130946">MSASGGRKPPDAVPASKSQCRLCRANLKIQGTSKQSRNLFKLKVNSQDTVTPAARLETVLGRPIRKDPSLSDIICQSCFREIPRMEKCLSTMTAWQAAVEGEDRSTPTRVRMPAAVCRTPQHRTQKKRGLSYTPGKSPLHKQLRPADSVENIPPKSPPHQSGETLCNETRVEVHVKRPSDKKPRVCELSDKELPLVRHITGKKWGQAAKDIMGHDELAAELKKQVGTTILKEGKSMAPTSILGQTSCEDLKKLSIADVKEEIEREAPWTAETLRAICGYRSGGRADVAVVTAASILLRVPYPTLSALQYRNSFVLLQAGAKKVGFQRLNRQQMCMSHKRTIIKQQEAGISHDKKVLEWKRDIEHFFQAQRILETLHEVSAEREALEEKAMLDKSGGSSFSTISFADLSSYGFSVQPSTPGSPGNLAVSPGNLAVSPGNLAVSPGNPGNLAVSPGKPGNLAVSPGNPGNLAVGPGNLAVSPANTLSVTPRNTHDVNISGFCDLRDMESWEDCGVGLLQVEEEPVDETTLADLVPGYAEGAYGLAEKVLQSTSSPCIPPSSTYSTATIQKAISSISTYYPPWYQLIFDNLDFIITAKHQGHDDNNKNYHWVHQGSFQDRVSSNLPNSAPQKALADFDLADVLPTEDIQQELRRNYIILIARVMVKYIPAFHSLKDVAVWHIPHQYEEEMSKKSEQVWLGLQFKNENLSRDMADILKYFHKYVPAEMDEDGRLVRLLLVILLGGDWLSQERADSVQGAFRDGDDPLERLEGVLGKFELWHSFKTLYGTHYGIFYKQDSAADKASLCSNMNVTRSLNAKKGPHLSYNPYKEFNDLETNAAILCTCKVEFGWESLDVPEETVIPQLVRSGDRHIRRDWLHKKAAEVVDRFIMSEDSATLTALETSVKSAAVKPQLPCRHPGCPKVYVRAGCRVQHEKDKHGLEADESHTHPTTTQTSTSTSQDYVYNYNTANLSMSLLIRNLRDATKEGDGERISNCFRAALLYFKAYGHTKYAFGTLLFFARVNALLPPRLAHSLVWNRVVNNKGGKGRNIPMDLRLEHMNAFLKSFLRHLGPNLNEKSATRIARAIGVMEEILEQADRDWAVAKPSGYHHKKDPRNDIDILYRQFVSAGAFEYQAGRQYEHFPQFDRNLWSKLNPTDFAKWMKKKLRQWQKIYE</sequence>
<protein>
    <submittedName>
        <fullName evidence="5">Uncharacterized protein LOC109485103</fullName>
    </submittedName>
</protein>
<dbReference type="InterPro" id="IPR012934">
    <property type="entry name" value="Znf_AD"/>
</dbReference>
<dbReference type="PROSITE" id="PS00028">
    <property type="entry name" value="ZINC_FINGER_C2H2_1"/>
    <property type="match status" value="1"/>
</dbReference>
<keyword evidence="4" id="KW-1185">Reference proteome</keyword>
<name>A0A6P5APY0_BRABE</name>
<dbReference type="OrthoDB" id="5952546at2759"/>
<dbReference type="KEGG" id="bbel:109485103"/>
<reference evidence="5" key="1">
    <citation type="submission" date="2025-08" db="UniProtKB">
        <authorList>
            <consortium name="RefSeq"/>
        </authorList>
    </citation>
    <scope>IDENTIFICATION</scope>
    <source>
        <tissue evidence="5">Gonad</tissue>
    </source>
</reference>
<feature type="compositionally biased region" description="Low complexity" evidence="2">
    <location>
        <begin position="945"/>
        <end position="956"/>
    </location>
</feature>
<keyword evidence="1" id="KW-0479">Metal-binding</keyword>
<organism evidence="4 5">
    <name type="scientific">Branchiostoma belcheri</name>
    <name type="common">Amphioxus</name>
    <dbReference type="NCBI Taxonomy" id="7741"/>
    <lineage>
        <taxon>Eukaryota</taxon>
        <taxon>Metazoa</taxon>
        <taxon>Chordata</taxon>
        <taxon>Cephalochordata</taxon>
        <taxon>Leptocardii</taxon>
        <taxon>Amphioxiformes</taxon>
        <taxon>Branchiostomatidae</taxon>
        <taxon>Branchiostoma</taxon>
    </lineage>
</organism>